<evidence type="ECO:0000256" key="4">
    <source>
        <dbReference type="ARBA" id="ARBA00022737"/>
    </source>
</evidence>
<dbReference type="SUPFAM" id="SSF47473">
    <property type="entry name" value="EF-hand"/>
    <property type="match status" value="1"/>
</dbReference>
<dbReference type="InterPro" id="IPR052273">
    <property type="entry name" value="PPIase_FKBP"/>
</dbReference>
<comment type="caution">
    <text evidence="10">The sequence shown here is derived from an EMBL/GenBank/DDBJ whole genome shotgun (WGS) entry which is preliminary data.</text>
</comment>
<dbReference type="EMBL" id="JAAGNX010000001">
    <property type="protein sequence ID" value="NDV61558.1"/>
    <property type="molecule type" value="Genomic_DNA"/>
</dbReference>
<dbReference type="GO" id="GO:0003755">
    <property type="term" value="F:peptidyl-prolyl cis-trans isomerase activity"/>
    <property type="evidence" value="ECO:0007669"/>
    <property type="project" value="UniProtKB-KW"/>
</dbReference>
<feature type="signal peptide" evidence="8">
    <location>
        <begin position="1"/>
        <end position="24"/>
    </location>
</feature>
<evidence type="ECO:0000313" key="11">
    <source>
        <dbReference type="Proteomes" id="UP000478417"/>
    </source>
</evidence>
<dbReference type="InterPro" id="IPR002048">
    <property type="entry name" value="EF_hand_dom"/>
</dbReference>
<keyword evidence="5" id="KW-0697">Rotamase</keyword>
<dbReference type="GO" id="GO:0005509">
    <property type="term" value="F:calcium ion binding"/>
    <property type="evidence" value="ECO:0007669"/>
    <property type="project" value="InterPro"/>
</dbReference>
<evidence type="ECO:0000259" key="9">
    <source>
        <dbReference type="PROSITE" id="PS50222"/>
    </source>
</evidence>
<dbReference type="AlphaFoldDB" id="A0A6B2LY60"/>
<evidence type="ECO:0000256" key="7">
    <source>
        <dbReference type="ARBA" id="ARBA00029569"/>
    </source>
</evidence>
<dbReference type="PROSITE" id="PS00018">
    <property type="entry name" value="EF_HAND_1"/>
    <property type="match status" value="3"/>
</dbReference>
<evidence type="ECO:0000256" key="1">
    <source>
        <dbReference type="ARBA" id="ARBA00000971"/>
    </source>
</evidence>
<evidence type="ECO:0000256" key="5">
    <source>
        <dbReference type="ARBA" id="ARBA00023110"/>
    </source>
</evidence>
<evidence type="ECO:0000313" key="10">
    <source>
        <dbReference type="EMBL" id="NDV61558.1"/>
    </source>
</evidence>
<dbReference type="Proteomes" id="UP000478417">
    <property type="component" value="Unassembled WGS sequence"/>
</dbReference>
<protein>
    <recommendedName>
        <fullName evidence="2">peptidylprolyl isomerase</fullName>
        <ecNumber evidence="2">5.2.1.8</ecNumber>
    </recommendedName>
    <alternativeName>
        <fullName evidence="7">Rotamase</fullName>
    </alternativeName>
</protein>
<keyword evidence="11" id="KW-1185">Reference proteome</keyword>
<comment type="catalytic activity">
    <reaction evidence="1">
        <text>[protein]-peptidylproline (omega=180) = [protein]-peptidylproline (omega=0)</text>
        <dbReference type="Rhea" id="RHEA:16237"/>
        <dbReference type="Rhea" id="RHEA-COMP:10747"/>
        <dbReference type="Rhea" id="RHEA-COMP:10748"/>
        <dbReference type="ChEBI" id="CHEBI:83833"/>
        <dbReference type="ChEBI" id="CHEBI:83834"/>
        <dbReference type="EC" id="5.2.1.8"/>
    </reaction>
</comment>
<evidence type="ECO:0000256" key="3">
    <source>
        <dbReference type="ARBA" id="ARBA00022729"/>
    </source>
</evidence>
<gene>
    <name evidence="10" type="ORF">G0Q06_03765</name>
</gene>
<proteinExistence type="predicted"/>
<dbReference type="InterPro" id="IPR018247">
    <property type="entry name" value="EF_Hand_1_Ca_BS"/>
</dbReference>
<keyword evidence="6" id="KW-0413">Isomerase</keyword>
<dbReference type="PROSITE" id="PS50222">
    <property type="entry name" value="EF_HAND_2"/>
    <property type="match status" value="2"/>
</dbReference>
<feature type="chain" id="PRO_5025491547" description="peptidylprolyl isomerase" evidence="8">
    <location>
        <begin position="25"/>
        <end position="141"/>
    </location>
</feature>
<name>A0A6B2LY60_9BACT</name>
<evidence type="ECO:0000256" key="2">
    <source>
        <dbReference type="ARBA" id="ARBA00013194"/>
    </source>
</evidence>
<keyword evidence="4" id="KW-0677">Repeat</keyword>
<dbReference type="PANTHER" id="PTHR46222:SF3">
    <property type="entry name" value="PEPTIDYLPROLYL ISOMERASE"/>
    <property type="match status" value="1"/>
</dbReference>
<dbReference type="Pfam" id="PF13202">
    <property type="entry name" value="EF-hand_5"/>
    <property type="match status" value="1"/>
</dbReference>
<sequence>MKAKRTIIALLTLTLATASLSANKNDLNRDKSISWDEFEILHKARAAENGREYKEQQIKWLFEDKDSDGDGVLSYKEFGAHPVDLDQDKSISYEEFAAMHKKRAERNGRTAKDGWIKGVFEKKDLNGDGSLSYKELAKPIK</sequence>
<keyword evidence="3 8" id="KW-0732">Signal</keyword>
<organism evidence="10 11">
    <name type="scientific">Oceanipulchritudo coccoides</name>
    <dbReference type="NCBI Taxonomy" id="2706888"/>
    <lineage>
        <taxon>Bacteria</taxon>
        <taxon>Pseudomonadati</taxon>
        <taxon>Verrucomicrobiota</taxon>
        <taxon>Opitutia</taxon>
        <taxon>Puniceicoccales</taxon>
        <taxon>Oceanipulchritudinaceae</taxon>
        <taxon>Oceanipulchritudo</taxon>
    </lineage>
</organism>
<dbReference type="Gene3D" id="1.10.238.10">
    <property type="entry name" value="EF-hand"/>
    <property type="match status" value="2"/>
</dbReference>
<dbReference type="RefSeq" id="WP_163963320.1">
    <property type="nucleotide sequence ID" value="NZ_JAAGNX010000001.1"/>
</dbReference>
<evidence type="ECO:0000256" key="6">
    <source>
        <dbReference type="ARBA" id="ARBA00023235"/>
    </source>
</evidence>
<dbReference type="InterPro" id="IPR011992">
    <property type="entry name" value="EF-hand-dom_pair"/>
</dbReference>
<evidence type="ECO:0000256" key="8">
    <source>
        <dbReference type="SAM" id="SignalP"/>
    </source>
</evidence>
<feature type="domain" description="EF-hand" evidence="9">
    <location>
        <begin position="111"/>
        <end position="141"/>
    </location>
</feature>
<dbReference type="PANTHER" id="PTHR46222">
    <property type="entry name" value="PEPTIDYL-PROLYL CIS-TRANS ISOMERASE FKBP7/14"/>
    <property type="match status" value="1"/>
</dbReference>
<accession>A0A6B2LY60</accession>
<dbReference type="EC" id="5.2.1.8" evidence="2"/>
<reference evidence="10 11" key="1">
    <citation type="submission" date="2020-02" db="EMBL/GenBank/DDBJ databases">
        <title>Albibacoteraceae fam. nov., the first described family within the subdivision 4 Verrucomicrobia.</title>
        <authorList>
            <person name="Xi F."/>
        </authorList>
    </citation>
    <scope>NUCLEOTIDE SEQUENCE [LARGE SCALE GENOMIC DNA]</scope>
    <source>
        <strain evidence="10 11">CK1056</strain>
    </source>
</reference>
<dbReference type="Pfam" id="PF13499">
    <property type="entry name" value="EF-hand_7"/>
    <property type="match status" value="1"/>
</dbReference>
<feature type="domain" description="EF-hand" evidence="9">
    <location>
        <begin position="53"/>
        <end position="88"/>
    </location>
</feature>